<name>A0ABQ5SPS2_9CHLO</name>
<feature type="compositionally biased region" description="Basic and acidic residues" evidence="1">
    <location>
        <begin position="19"/>
        <end position="28"/>
    </location>
</feature>
<dbReference type="EMBL" id="BSDZ01000120">
    <property type="protein sequence ID" value="GLI71789.1"/>
    <property type="molecule type" value="Genomic_DNA"/>
</dbReference>
<organism evidence="2 3">
    <name type="scientific">Volvox africanus</name>
    <dbReference type="NCBI Taxonomy" id="51714"/>
    <lineage>
        <taxon>Eukaryota</taxon>
        <taxon>Viridiplantae</taxon>
        <taxon>Chlorophyta</taxon>
        <taxon>core chlorophytes</taxon>
        <taxon>Chlorophyceae</taxon>
        <taxon>CS clade</taxon>
        <taxon>Chlamydomonadales</taxon>
        <taxon>Volvocaceae</taxon>
        <taxon>Volvox</taxon>
    </lineage>
</organism>
<dbReference type="Proteomes" id="UP001165090">
    <property type="component" value="Unassembled WGS sequence"/>
</dbReference>
<reference evidence="2 3" key="1">
    <citation type="journal article" date="2023" name="IScience">
        <title>Expanded male sex-determining region conserved during the evolution of homothallism in the green alga Volvox.</title>
        <authorList>
            <person name="Yamamoto K."/>
            <person name="Matsuzaki R."/>
            <person name="Mahakham W."/>
            <person name="Heman W."/>
            <person name="Sekimoto H."/>
            <person name="Kawachi M."/>
            <person name="Minakuchi Y."/>
            <person name="Toyoda A."/>
            <person name="Nozaki H."/>
        </authorList>
    </citation>
    <scope>NUCLEOTIDE SEQUENCE [LARGE SCALE GENOMIC DNA]</scope>
    <source>
        <strain evidence="2 3">NIES-4468</strain>
    </source>
</reference>
<comment type="caution">
    <text evidence="2">The sequence shown here is derived from an EMBL/GenBank/DDBJ whole genome shotgun (WGS) entry which is preliminary data.</text>
</comment>
<sequence length="100" mass="10888">MQLQGFPNPTLQLLHKHSQRNDGFDHGTSESSSLNTRGRCTYQRPAQMPQSSSAPANGKERFTATAVWLVDCVQESVEDNGEIQQCEAAEVAAAELKAAI</sequence>
<keyword evidence="3" id="KW-1185">Reference proteome</keyword>
<evidence type="ECO:0000313" key="3">
    <source>
        <dbReference type="Proteomes" id="UP001165090"/>
    </source>
</evidence>
<evidence type="ECO:0000313" key="2">
    <source>
        <dbReference type="EMBL" id="GLI71789.1"/>
    </source>
</evidence>
<protein>
    <submittedName>
        <fullName evidence="2">Uncharacterized protein</fullName>
    </submittedName>
</protein>
<feature type="region of interest" description="Disordered" evidence="1">
    <location>
        <begin position="1"/>
        <end position="36"/>
    </location>
</feature>
<gene>
    <name evidence="2" type="ORF">VaNZ11_017101</name>
</gene>
<feature type="compositionally biased region" description="Polar residues" evidence="1">
    <location>
        <begin position="1"/>
        <end position="11"/>
    </location>
</feature>
<accession>A0ABQ5SPS2</accession>
<proteinExistence type="predicted"/>
<evidence type="ECO:0000256" key="1">
    <source>
        <dbReference type="SAM" id="MobiDB-lite"/>
    </source>
</evidence>